<dbReference type="Proteomes" id="UP000009342">
    <property type="component" value="Unassembled WGS sequence"/>
</dbReference>
<sequence length="74" mass="8063">MGIVKPEDMDDIYRVIGKAVSRLIASGIPVETDNIIAQLKDSEEQTVDGTRQIYAEAIRLVASGVGGDMQQWLS</sequence>
<comment type="caution">
    <text evidence="1">The sequence shown here is derived from an EMBL/GenBank/DDBJ whole genome shotgun (WGS) entry which is preliminary data.</text>
</comment>
<evidence type="ECO:0008006" key="3">
    <source>
        <dbReference type="Google" id="ProtNLM"/>
    </source>
</evidence>
<evidence type="ECO:0000313" key="1">
    <source>
        <dbReference type="EMBL" id="CCJ79690.1"/>
    </source>
</evidence>
<reference evidence="2" key="1">
    <citation type="journal article" date="2012" name="PLoS ONE">
        <title>Comparative analysis of genome sequences covering the seven cronobacter species.</title>
        <authorList>
            <person name="Joseph S."/>
            <person name="Desai P."/>
            <person name="Ji Y."/>
            <person name="Cummings C.A."/>
            <person name="Shih R."/>
            <person name="Degoricija L."/>
            <person name="Rico A."/>
            <person name="Brzoska P."/>
            <person name="Hamby S.E."/>
            <person name="Masood N."/>
            <person name="Hariri S."/>
            <person name="Sonbol H."/>
            <person name="Chuzhanova N."/>
            <person name="McClelland M."/>
            <person name="Furtado M.R."/>
            <person name="Forsythe S.J."/>
        </authorList>
    </citation>
    <scope>NUCLEOTIDE SEQUENCE [LARGE SCALE GENOMIC DNA]</scope>
    <source>
        <strain evidence="2">1210</strain>
    </source>
</reference>
<gene>
    <name evidence="1" type="ORF">BN134_396</name>
</gene>
<organism evidence="1 2">
    <name type="scientific">Cronobacter dublinensis 1210</name>
    <dbReference type="NCBI Taxonomy" id="1208656"/>
    <lineage>
        <taxon>Bacteria</taxon>
        <taxon>Pseudomonadati</taxon>
        <taxon>Pseudomonadota</taxon>
        <taxon>Gammaproteobacteria</taxon>
        <taxon>Enterobacterales</taxon>
        <taxon>Enterobacteriaceae</taxon>
        <taxon>Cronobacter</taxon>
    </lineage>
</organism>
<proteinExistence type="predicted"/>
<keyword evidence="2" id="KW-1185">Reference proteome</keyword>
<evidence type="ECO:0000313" key="2">
    <source>
        <dbReference type="Proteomes" id="UP000009342"/>
    </source>
</evidence>
<dbReference type="EMBL" id="CAKZ01000019">
    <property type="protein sequence ID" value="CCJ79690.1"/>
    <property type="molecule type" value="Genomic_DNA"/>
</dbReference>
<protein>
    <recommendedName>
        <fullName evidence="3">Cytoplasmic protein</fullName>
    </recommendedName>
</protein>
<accession>A0ABM9Q2R4</accession>
<name>A0ABM9Q2R4_9ENTR</name>